<comment type="caution">
    <text evidence="1">The sequence shown here is derived from an EMBL/GenBank/DDBJ whole genome shotgun (WGS) entry which is preliminary data.</text>
</comment>
<dbReference type="EMBL" id="CM037619">
    <property type="protein sequence ID" value="KAH8007754.1"/>
    <property type="molecule type" value="Genomic_DNA"/>
</dbReference>
<dbReference type="Proteomes" id="UP000827872">
    <property type="component" value="Linkage Group LG06"/>
</dbReference>
<evidence type="ECO:0000313" key="1">
    <source>
        <dbReference type="EMBL" id="KAH8007754.1"/>
    </source>
</evidence>
<keyword evidence="2" id="KW-1185">Reference proteome</keyword>
<protein>
    <submittedName>
        <fullName evidence="1">Uncharacterized protein</fullName>
    </submittedName>
</protein>
<sequence>MCLSYFNGEVLEKLFFDPRETFLLKLSLSFRFNEMKEGCSTLRKQDHCNVKQVTGPLLFFHSTLKLKQSILRDVGGKHFDSVAGFRGRFALCRHMNCIFGLLYLHWFYSIYESIYTAGGSYGHCL</sequence>
<name>A0ACB8FRQ6_9SAUR</name>
<accession>A0ACB8FRQ6</accession>
<gene>
    <name evidence="1" type="ORF">K3G42_025441</name>
</gene>
<reference evidence="1" key="1">
    <citation type="submission" date="2021-08" db="EMBL/GenBank/DDBJ databases">
        <title>The first chromosome-level gecko genome reveals the dynamic sex chromosomes of Neotropical dwarf geckos (Sphaerodactylidae: Sphaerodactylus).</title>
        <authorList>
            <person name="Pinto B.J."/>
            <person name="Keating S.E."/>
            <person name="Gamble T."/>
        </authorList>
    </citation>
    <scope>NUCLEOTIDE SEQUENCE</scope>
    <source>
        <strain evidence="1">TG3544</strain>
    </source>
</reference>
<proteinExistence type="predicted"/>
<organism evidence="1 2">
    <name type="scientific">Sphaerodactylus townsendi</name>
    <dbReference type="NCBI Taxonomy" id="933632"/>
    <lineage>
        <taxon>Eukaryota</taxon>
        <taxon>Metazoa</taxon>
        <taxon>Chordata</taxon>
        <taxon>Craniata</taxon>
        <taxon>Vertebrata</taxon>
        <taxon>Euteleostomi</taxon>
        <taxon>Lepidosauria</taxon>
        <taxon>Squamata</taxon>
        <taxon>Bifurcata</taxon>
        <taxon>Gekkota</taxon>
        <taxon>Sphaerodactylidae</taxon>
        <taxon>Sphaerodactylus</taxon>
    </lineage>
</organism>
<evidence type="ECO:0000313" key="2">
    <source>
        <dbReference type="Proteomes" id="UP000827872"/>
    </source>
</evidence>